<dbReference type="SUPFAM" id="SSF56601">
    <property type="entry name" value="beta-lactamase/transpeptidase-like"/>
    <property type="match status" value="1"/>
</dbReference>
<dbReference type="GO" id="GO:0009002">
    <property type="term" value="F:serine-type D-Ala-D-Ala carboxypeptidase activity"/>
    <property type="evidence" value="ECO:0007669"/>
    <property type="project" value="UniProtKB-EC"/>
</dbReference>
<feature type="chain" id="PRO_5031182151" evidence="1">
    <location>
        <begin position="31"/>
        <end position="372"/>
    </location>
</feature>
<dbReference type="Proteomes" id="UP000533598">
    <property type="component" value="Unassembled WGS sequence"/>
</dbReference>
<dbReference type="InterPro" id="IPR012338">
    <property type="entry name" value="Beta-lactam/transpept-like"/>
</dbReference>
<dbReference type="PANTHER" id="PTHR46825">
    <property type="entry name" value="D-ALANYL-D-ALANINE-CARBOXYPEPTIDASE/ENDOPEPTIDASE AMPH"/>
    <property type="match status" value="1"/>
</dbReference>
<dbReference type="EMBL" id="JACHMH010000001">
    <property type="protein sequence ID" value="MBB4680631.1"/>
    <property type="molecule type" value="Genomic_DNA"/>
</dbReference>
<dbReference type="AlphaFoldDB" id="A0A7W7FVM9"/>
<accession>A0A7W7FVM9</accession>
<proteinExistence type="predicted"/>
<name>A0A7W7FVM9_9PSEU</name>
<evidence type="ECO:0000256" key="1">
    <source>
        <dbReference type="SAM" id="SignalP"/>
    </source>
</evidence>
<dbReference type="EC" id="3.4.16.4" evidence="3"/>
<evidence type="ECO:0000313" key="4">
    <source>
        <dbReference type="Proteomes" id="UP000533598"/>
    </source>
</evidence>
<keyword evidence="3" id="KW-0378">Hydrolase</keyword>
<keyword evidence="3" id="KW-0645">Protease</keyword>
<sequence length="372" mass="39005">MSLLTRTRRWAVLATVAATAAVALAPGAVAAPPAYGKAAAQAAVNALVSQQRAMGSSAFLFGSGADWSVHAGAVSGLENRPIGDRDHFRIGSLTKMYVSTVVLQLVGEGKLALDTGFGAYLPGLATGTTNDDTKITVRHLLQHTSGIAEYLNVMVALPTNWWRTYDVTAHAKSGLSHGSQFAPGSKYGYSNTNYIILGLIIEKLTGRPVAQEIAERILIPHGLANTGLQSAGQQLMPTPYVTGYVAVPFVPVRVDSRSQDPTMAWAAGAMYSTATDTAKFLDLLLGGHLLPPALLTEMKTPLPGGFYGLGLSTFELPCGVRVYGHNGAIPGYLTWGVIAENGRKAVVLTSVTPAEEPRVKLASDAMTAAVCG</sequence>
<keyword evidence="3" id="KW-0121">Carboxypeptidase</keyword>
<dbReference type="PANTHER" id="PTHR46825:SF7">
    <property type="entry name" value="D-ALANYL-D-ALANINE CARBOXYPEPTIDASE"/>
    <property type="match status" value="1"/>
</dbReference>
<dbReference type="RefSeq" id="WP_185006584.1">
    <property type="nucleotide sequence ID" value="NZ_BAAAUI010000060.1"/>
</dbReference>
<dbReference type="InterPro" id="IPR006311">
    <property type="entry name" value="TAT_signal"/>
</dbReference>
<reference evidence="3 4" key="1">
    <citation type="submission" date="2020-08" db="EMBL/GenBank/DDBJ databases">
        <title>Sequencing the genomes of 1000 actinobacteria strains.</title>
        <authorList>
            <person name="Klenk H.-P."/>
        </authorList>
    </citation>
    <scope>NUCLEOTIDE SEQUENCE [LARGE SCALE GENOMIC DNA]</scope>
    <source>
        <strain evidence="3 4">DSM 44230</strain>
    </source>
</reference>
<gene>
    <name evidence="3" type="ORF">HNR67_006749</name>
</gene>
<dbReference type="Pfam" id="PF00144">
    <property type="entry name" value="Beta-lactamase"/>
    <property type="match status" value="1"/>
</dbReference>
<feature type="domain" description="Beta-lactamase-related" evidence="2">
    <location>
        <begin position="42"/>
        <end position="359"/>
    </location>
</feature>
<dbReference type="InterPro" id="IPR050491">
    <property type="entry name" value="AmpC-like"/>
</dbReference>
<dbReference type="InterPro" id="IPR001466">
    <property type="entry name" value="Beta-lactam-related"/>
</dbReference>
<evidence type="ECO:0000313" key="3">
    <source>
        <dbReference type="EMBL" id="MBB4680631.1"/>
    </source>
</evidence>
<feature type="signal peptide" evidence="1">
    <location>
        <begin position="1"/>
        <end position="30"/>
    </location>
</feature>
<protein>
    <submittedName>
        <fullName evidence="3">D-alanyl-D-alanine carboxypeptidase</fullName>
        <ecNumber evidence="3">3.4.16.4</ecNumber>
    </submittedName>
</protein>
<evidence type="ECO:0000259" key="2">
    <source>
        <dbReference type="Pfam" id="PF00144"/>
    </source>
</evidence>
<organism evidence="3 4">
    <name type="scientific">Crossiella cryophila</name>
    <dbReference type="NCBI Taxonomy" id="43355"/>
    <lineage>
        <taxon>Bacteria</taxon>
        <taxon>Bacillati</taxon>
        <taxon>Actinomycetota</taxon>
        <taxon>Actinomycetes</taxon>
        <taxon>Pseudonocardiales</taxon>
        <taxon>Pseudonocardiaceae</taxon>
        <taxon>Crossiella</taxon>
    </lineage>
</organism>
<keyword evidence="4" id="KW-1185">Reference proteome</keyword>
<dbReference type="PROSITE" id="PS51318">
    <property type="entry name" value="TAT"/>
    <property type="match status" value="1"/>
</dbReference>
<dbReference type="Gene3D" id="3.40.710.10">
    <property type="entry name" value="DD-peptidase/beta-lactamase superfamily"/>
    <property type="match status" value="1"/>
</dbReference>
<comment type="caution">
    <text evidence="3">The sequence shown here is derived from an EMBL/GenBank/DDBJ whole genome shotgun (WGS) entry which is preliminary data.</text>
</comment>
<keyword evidence="1" id="KW-0732">Signal</keyword>